<dbReference type="EMBL" id="FLUQ01000001">
    <property type="protein sequence ID" value="SBV95089.1"/>
    <property type="molecule type" value="Genomic_DNA"/>
</dbReference>
<evidence type="ECO:0008006" key="3">
    <source>
        <dbReference type="Google" id="ProtNLM"/>
    </source>
</evidence>
<gene>
    <name evidence="2" type="ORF">KL86DPRO_10810</name>
</gene>
<keyword evidence="1" id="KW-0732">Signal</keyword>
<feature type="chain" id="PRO_5012148822" description="Lipoprotein" evidence="1">
    <location>
        <begin position="23"/>
        <end position="242"/>
    </location>
</feature>
<evidence type="ECO:0000256" key="1">
    <source>
        <dbReference type="SAM" id="SignalP"/>
    </source>
</evidence>
<sequence length="242" mass="26126">MFRRVTVLPVVVLMLLSLAACGKGNFPLGPSGSMTKIDAESVFNGQKSLVVTRFSTPWGTPTETRWMQVETGQLYTVTSQFAASTQEVAKEYDMVTLPAGTYVLMYVLYSSGTGAVWPASPFDIDPSLSKVSELGQVQTKESSGVTTSMLRSKGLASNGKTPLIASFALKPGQALYLGDITVSFDIEGPVQLPGYYPAGKFHYTDKKDLQRAKFALGKEDTALAAALEQGHITWGKLARKRP</sequence>
<proteinExistence type="predicted"/>
<name>A0A212J6J8_9DELT</name>
<reference evidence="2" key="1">
    <citation type="submission" date="2016-04" db="EMBL/GenBank/DDBJ databases">
        <authorList>
            <person name="Evans L.H."/>
            <person name="Alamgir A."/>
            <person name="Owens N."/>
            <person name="Weber N.D."/>
            <person name="Virtaneva K."/>
            <person name="Barbian K."/>
            <person name="Babar A."/>
            <person name="Rosenke K."/>
        </authorList>
    </citation>
    <scope>NUCLEOTIDE SEQUENCE</scope>
    <source>
        <strain evidence="2">86</strain>
    </source>
</reference>
<organism evidence="2">
    <name type="scientific">uncultured delta proteobacterium</name>
    <dbReference type="NCBI Taxonomy" id="34034"/>
    <lineage>
        <taxon>Bacteria</taxon>
        <taxon>Deltaproteobacteria</taxon>
        <taxon>environmental samples</taxon>
    </lineage>
</organism>
<dbReference type="PROSITE" id="PS51257">
    <property type="entry name" value="PROKAR_LIPOPROTEIN"/>
    <property type="match status" value="1"/>
</dbReference>
<accession>A0A212J6J8</accession>
<evidence type="ECO:0000313" key="2">
    <source>
        <dbReference type="EMBL" id="SBV95089.1"/>
    </source>
</evidence>
<feature type="signal peptide" evidence="1">
    <location>
        <begin position="1"/>
        <end position="22"/>
    </location>
</feature>
<dbReference type="AlphaFoldDB" id="A0A212J6J8"/>
<protein>
    <recommendedName>
        <fullName evidence="3">Lipoprotein</fullName>
    </recommendedName>
</protein>